<reference evidence="3" key="1">
    <citation type="submission" date="2017-02" db="EMBL/GenBank/DDBJ databases">
        <authorList>
            <person name="Daims H."/>
        </authorList>
    </citation>
    <scope>NUCLEOTIDE SEQUENCE [LARGE SCALE GENOMIC DNA]</scope>
</reference>
<feature type="region of interest" description="Disordered" evidence="1">
    <location>
        <begin position="436"/>
        <end position="456"/>
    </location>
</feature>
<proteinExistence type="predicted"/>
<dbReference type="AlphaFoldDB" id="A0A1R4H5K6"/>
<evidence type="ECO:0000313" key="3">
    <source>
        <dbReference type="Proteomes" id="UP000195442"/>
    </source>
</evidence>
<accession>A0A1R4H5K6</accession>
<organism evidence="2 3">
    <name type="scientific">Crenothrix polyspora</name>
    <dbReference type="NCBI Taxonomy" id="360316"/>
    <lineage>
        <taxon>Bacteria</taxon>
        <taxon>Pseudomonadati</taxon>
        <taxon>Pseudomonadota</taxon>
        <taxon>Gammaproteobacteria</taxon>
        <taxon>Methylococcales</taxon>
        <taxon>Crenotrichaceae</taxon>
        <taxon>Crenothrix</taxon>
    </lineage>
</organism>
<dbReference type="Gene3D" id="1.10.510.10">
    <property type="entry name" value="Transferase(Phosphotransferase) domain 1"/>
    <property type="match status" value="1"/>
</dbReference>
<evidence type="ECO:0008006" key="4">
    <source>
        <dbReference type="Google" id="ProtNLM"/>
    </source>
</evidence>
<feature type="region of interest" description="Disordered" evidence="1">
    <location>
        <begin position="867"/>
        <end position="906"/>
    </location>
</feature>
<feature type="compositionally biased region" description="Polar residues" evidence="1">
    <location>
        <begin position="436"/>
        <end position="446"/>
    </location>
</feature>
<dbReference type="Proteomes" id="UP000195442">
    <property type="component" value="Unassembled WGS sequence"/>
</dbReference>
<feature type="compositionally biased region" description="Basic and acidic residues" evidence="1">
    <location>
        <begin position="867"/>
        <end position="900"/>
    </location>
</feature>
<keyword evidence="3" id="KW-1185">Reference proteome</keyword>
<protein>
    <recommendedName>
        <fullName evidence="4">Protein kinase domain-containing protein</fullName>
    </recommendedName>
</protein>
<dbReference type="SUPFAM" id="SSF56112">
    <property type="entry name" value="Protein kinase-like (PK-like)"/>
    <property type="match status" value="1"/>
</dbReference>
<evidence type="ECO:0000313" key="2">
    <source>
        <dbReference type="EMBL" id="SJM91543.1"/>
    </source>
</evidence>
<name>A0A1R4H5K6_9GAMM</name>
<dbReference type="InterPro" id="IPR011009">
    <property type="entry name" value="Kinase-like_dom_sf"/>
</dbReference>
<gene>
    <name evidence="2" type="ORF">CRENPOLYSF2_2290007</name>
</gene>
<sequence length="926" mass="106454">MGCVAQLDNQNYRDFKIFRTCHRIMAVSEDGNAINIKFQIWERPLSTKHKFQDTKEAVTVKDDVSALKIKAMSQSDKRLMELTESIQRAEQIEIFQGTALFVDKDSGEFIGPIAEGTMGIILYAGSAKKIKEDGLNSADAIRIPRLLQLDELLNFHIAEISYHEGIQAEKAADLSGLGGAKCMLRPGKPNYHATIPGGDRSPCYVGFYLSPNAKYSLALVSEKQAWPLEFANYLHQVGYEPKDLYAEINRFTSLDIQNRAVDRSDTLETLLYLPDLRKRKQKTRKAHEEAEINAQQSASKLRSLGRSIIEEAYTRKDIGGWWFNLPICLYSWMTSDMERLLTGLLDDDTTAPHDPSSENNATSDARLLSSWRPITWLSLARTLTLGLSALHTKGLIHGDPRPANIMAKLSEEDVLLPDHFRWIDVGLGYGHVNANTTEPDGRITQTPPAPLGGGRVTPFYAPERVESVEFEDADMVRLSKRSDGYYKLEFLWKRRTYEEPVSLLLKDSRGKPLRELGKLGKGDRIQLREFIFDVERVEADHVVVSRIYEVVLDRVLIEHKETENEISIISKLQNVAISRYRVFKQWSQATDVFGLGILVLYMFFIRGLYLRKQYLNKESPSSNHSEFYLEKSSRERIFHELSTLIRSQIFLNGFIAAIKERGKYTNKSQLWQKDVLMPLAHDYKREDFTAKTNPAHPERIQQIVDHVLTMDANFTTVLMGANRNNGLFVLIIYFCLSCVWRRDEVSDLLASEFPFEPYCDSREIITDKENRSKPARRAREDLELLCELINAAQINEDISSDELGNYSSEVILRSRNDQMQIALENAQKSKREVQDKETKINSMEQLLAEFAESVRLKDMSIDEFKDQTEKLQQDQQKQKDRIREEEKKARHLETENKRLQDMLTRSQEQLNRSIFRIFKNEPGPKP</sequence>
<dbReference type="EMBL" id="FUKJ01000145">
    <property type="protein sequence ID" value="SJM91543.1"/>
    <property type="molecule type" value="Genomic_DNA"/>
</dbReference>
<evidence type="ECO:0000256" key="1">
    <source>
        <dbReference type="SAM" id="MobiDB-lite"/>
    </source>
</evidence>